<sequence>MNKRVYRFFSHSAGFKQTKFLLMTKTMAKALCCTATMATLALLATVLLGNLPAGSFSFVIGTKAVGSVPLGSAASSGGMCSSVSGGPASVFSSSALKAASALGSRSLAFAKTKTLSEGDPAPECVWKVRAAAPEGGMTWAELESTTMFKNKRVVIFSLPGAFTPTCSSRHLPDFDKEYDAIRALGIDEVYCLSVNDTFVMNAWASSLNVKHVKMIPDGNGCFTSKMGMLVDKTNLGFGPRSWRYAMVVRNGTIEKLLVEPEKRDDAEDDPFVASDVASVLKYLRDSADVKGA</sequence>
<feature type="domain" description="Thioredoxin" evidence="7">
    <location>
        <begin position="115"/>
        <end position="285"/>
    </location>
</feature>
<dbReference type="SUPFAM" id="SSF52833">
    <property type="entry name" value="Thioredoxin-like"/>
    <property type="match status" value="1"/>
</dbReference>
<dbReference type="GO" id="GO:0008379">
    <property type="term" value="F:thioredoxin peroxidase activity"/>
    <property type="evidence" value="ECO:0007669"/>
    <property type="project" value="InterPro"/>
</dbReference>
<evidence type="ECO:0000256" key="2">
    <source>
        <dbReference type="ARBA" id="ARBA00022559"/>
    </source>
</evidence>
<dbReference type="EMBL" id="AHZU02000792">
    <property type="protein sequence ID" value="KFG40126.1"/>
    <property type="molecule type" value="Genomic_DNA"/>
</dbReference>
<evidence type="ECO:0000256" key="6">
    <source>
        <dbReference type="RuleBase" id="RU366011"/>
    </source>
</evidence>
<dbReference type="Pfam" id="PF08534">
    <property type="entry name" value="Redoxin"/>
    <property type="match status" value="1"/>
</dbReference>
<dbReference type="GO" id="GO:0034599">
    <property type="term" value="P:cellular response to oxidative stress"/>
    <property type="evidence" value="ECO:0007669"/>
    <property type="project" value="InterPro"/>
</dbReference>
<dbReference type="OrthoDB" id="1882547at2759"/>
<dbReference type="GO" id="GO:0005737">
    <property type="term" value="C:cytoplasm"/>
    <property type="evidence" value="ECO:0007669"/>
    <property type="project" value="TreeGrafter"/>
</dbReference>
<keyword evidence="3 6" id="KW-0049">Antioxidant</keyword>
<dbReference type="PANTHER" id="PTHR10430:SF16">
    <property type="entry name" value="PEROXIREDOXIN-5, MITOCHONDRIAL"/>
    <property type="match status" value="1"/>
</dbReference>
<evidence type="ECO:0000256" key="3">
    <source>
        <dbReference type="ARBA" id="ARBA00022862"/>
    </source>
</evidence>
<dbReference type="GO" id="GO:0045454">
    <property type="term" value="P:cell redox homeostasis"/>
    <property type="evidence" value="ECO:0007669"/>
    <property type="project" value="TreeGrafter"/>
</dbReference>
<keyword evidence="6" id="KW-0676">Redox-active center</keyword>
<evidence type="ECO:0000256" key="5">
    <source>
        <dbReference type="PIRSR" id="PIRSR637944-1"/>
    </source>
</evidence>
<evidence type="ECO:0000256" key="1">
    <source>
        <dbReference type="ARBA" id="ARBA00010505"/>
    </source>
</evidence>
<dbReference type="EC" id="1.11.1.15" evidence="8"/>
<comment type="function">
    <text evidence="6">Thiol-specific peroxidase that catalyzes the reduction of hydrogen peroxide and organic hydroperoxides to water and alcohols, respectively. Plays a role in cell protection against oxidative stress by detoxifying peroxides.</text>
</comment>
<keyword evidence="4 6" id="KW-0560">Oxidoreductase</keyword>
<comment type="caution">
    <text evidence="8">The sequence shown here is derived from an EMBL/GenBank/DDBJ whole genome shotgun (WGS) entry which is preliminary data.</text>
</comment>
<dbReference type="InterPro" id="IPR013766">
    <property type="entry name" value="Thioredoxin_domain"/>
</dbReference>
<dbReference type="CDD" id="cd03013">
    <property type="entry name" value="PRX5_like"/>
    <property type="match status" value="1"/>
</dbReference>
<gene>
    <name evidence="8" type="ORF">TGDOM2_286630</name>
</gene>
<protein>
    <submittedName>
        <fullName evidence="8">Redoxin domain-containing protein</fullName>
        <ecNumber evidence="8">1.11.1.15</ecNumber>
    </submittedName>
</protein>
<organism evidence="8 9">
    <name type="scientific">Toxoplasma gondii GAB2-2007-GAL-DOM2</name>
    <dbReference type="NCBI Taxonomy" id="1130820"/>
    <lineage>
        <taxon>Eukaryota</taxon>
        <taxon>Sar</taxon>
        <taxon>Alveolata</taxon>
        <taxon>Apicomplexa</taxon>
        <taxon>Conoidasida</taxon>
        <taxon>Coccidia</taxon>
        <taxon>Eucoccidiorida</taxon>
        <taxon>Eimeriorina</taxon>
        <taxon>Sarcocystidae</taxon>
        <taxon>Toxoplasma</taxon>
    </lineage>
</organism>
<dbReference type="Gene3D" id="3.40.30.10">
    <property type="entry name" value="Glutaredoxin"/>
    <property type="match status" value="1"/>
</dbReference>
<dbReference type="VEuPathDB" id="ToxoDB:TGDOM2_286630"/>
<dbReference type="InterPro" id="IPR037944">
    <property type="entry name" value="PRX5-like"/>
</dbReference>
<dbReference type="PANTHER" id="PTHR10430">
    <property type="entry name" value="PEROXIREDOXIN"/>
    <property type="match status" value="1"/>
</dbReference>
<dbReference type="InterPro" id="IPR013740">
    <property type="entry name" value="Redoxin"/>
</dbReference>
<proteinExistence type="inferred from homology"/>
<accession>A0A086K6V8</accession>
<comment type="similarity">
    <text evidence="1 6">Belongs to the peroxiredoxin family. Prx5 subfamily.</text>
</comment>
<dbReference type="GO" id="GO:0042744">
    <property type="term" value="P:hydrogen peroxide catabolic process"/>
    <property type="evidence" value="ECO:0007669"/>
    <property type="project" value="TreeGrafter"/>
</dbReference>
<dbReference type="SMR" id="A0A086K6V8"/>
<dbReference type="PROSITE" id="PS51352">
    <property type="entry name" value="THIOREDOXIN_2"/>
    <property type="match status" value="1"/>
</dbReference>
<evidence type="ECO:0000313" key="8">
    <source>
        <dbReference type="EMBL" id="KFG40126.1"/>
    </source>
</evidence>
<reference evidence="8 9" key="1">
    <citation type="submission" date="2014-02" db="EMBL/GenBank/DDBJ databases">
        <authorList>
            <person name="Sibley D."/>
            <person name="Venepally P."/>
            <person name="Karamycheva S."/>
            <person name="Hadjithomas M."/>
            <person name="Khan A."/>
            <person name="Brunk B."/>
            <person name="Roos D."/>
            <person name="Caler E."/>
            <person name="Lorenzi H."/>
        </authorList>
    </citation>
    <scope>NUCLEOTIDE SEQUENCE [LARGE SCALE GENOMIC DNA]</scope>
    <source>
        <strain evidence="8 9">GAB2-2007-GAL-DOM2</strain>
    </source>
</reference>
<dbReference type="Proteomes" id="UP000028837">
    <property type="component" value="Unassembled WGS sequence"/>
</dbReference>
<evidence type="ECO:0000313" key="9">
    <source>
        <dbReference type="Proteomes" id="UP000028837"/>
    </source>
</evidence>
<feature type="active site" description="Cysteine sulfenic acid (-SOH) intermediate" evidence="5">
    <location>
        <position position="166"/>
    </location>
</feature>
<dbReference type="AlphaFoldDB" id="A0A086K6V8"/>
<dbReference type="InterPro" id="IPR036249">
    <property type="entry name" value="Thioredoxin-like_sf"/>
</dbReference>
<evidence type="ECO:0000259" key="7">
    <source>
        <dbReference type="PROSITE" id="PS51352"/>
    </source>
</evidence>
<keyword evidence="2 6" id="KW-0575">Peroxidase</keyword>
<evidence type="ECO:0000256" key="4">
    <source>
        <dbReference type="ARBA" id="ARBA00023002"/>
    </source>
</evidence>
<name>A0A086K6V8_TOXGO</name>